<evidence type="ECO:0000256" key="1">
    <source>
        <dbReference type="SAM" id="MobiDB-lite"/>
    </source>
</evidence>
<dbReference type="EMBL" id="DQID01000191">
    <property type="protein sequence ID" value="HCT14593.1"/>
    <property type="molecule type" value="Genomic_DNA"/>
</dbReference>
<sequence>MAVHRLGTEEHTLAGRAAGTDELEVVGEPGLGPLGDMHRIVRTTFRIEPVGLRDRLDQGGLAGTVLA</sequence>
<protein>
    <submittedName>
        <fullName evidence="2">Uncharacterized protein</fullName>
    </submittedName>
</protein>
<dbReference type="Proteomes" id="UP000261739">
    <property type="component" value="Unassembled WGS sequence"/>
</dbReference>
<feature type="non-terminal residue" evidence="2">
    <location>
        <position position="67"/>
    </location>
</feature>
<name>A0A3D4SZ68_9CORY</name>
<evidence type="ECO:0000313" key="3">
    <source>
        <dbReference type="Proteomes" id="UP000261739"/>
    </source>
</evidence>
<feature type="compositionally biased region" description="Basic and acidic residues" evidence="1">
    <location>
        <begin position="1"/>
        <end position="13"/>
    </location>
</feature>
<dbReference type="AlphaFoldDB" id="A0A3D4SZ68"/>
<organism evidence="2 3">
    <name type="scientific">Corynebacterium nuruki</name>
    <dbReference type="NCBI Taxonomy" id="1032851"/>
    <lineage>
        <taxon>Bacteria</taxon>
        <taxon>Bacillati</taxon>
        <taxon>Actinomycetota</taxon>
        <taxon>Actinomycetes</taxon>
        <taxon>Mycobacteriales</taxon>
        <taxon>Corynebacteriaceae</taxon>
        <taxon>Corynebacterium</taxon>
    </lineage>
</organism>
<reference evidence="2 3" key="1">
    <citation type="journal article" date="2018" name="Nat. Biotechnol.">
        <title>A standardized bacterial taxonomy based on genome phylogeny substantially revises the tree of life.</title>
        <authorList>
            <person name="Parks D.H."/>
            <person name="Chuvochina M."/>
            <person name="Waite D.W."/>
            <person name="Rinke C."/>
            <person name="Skarshewski A."/>
            <person name="Chaumeil P.A."/>
            <person name="Hugenholtz P."/>
        </authorList>
    </citation>
    <scope>NUCLEOTIDE SEQUENCE [LARGE SCALE GENOMIC DNA]</scope>
    <source>
        <strain evidence="2">UBA11247</strain>
    </source>
</reference>
<evidence type="ECO:0000313" key="2">
    <source>
        <dbReference type="EMBL" id="HCT14593.1"/>
    </source>
</evidence>
<comment type="caution">
    <text evidence="2">The sequence shown here is derived from an EMBL/GenBank/DDBJ whole genome shotgun (WGS) entry which is preliminary data.</text>
</comment>
<feature type="region of interest" description="Disordered" evidence="1">
    <location>
        <begin position="1"/>
        <end position="21"/>
    </location>
</feature>
<proteinExistence type="predicted"/>
<gene>
    <name evidence="2" type="ORF">DIW82_07335</name>
</gene>
<accession>A0A3D4SZ68</accession>